<feature type="compositionally biased region" description="Polar residues" evidence="1">
    <location>
        <begin position="392"/>
        <end position="410"/>
    </location>
</feature>
<evidence type="ECO:0008006" key="4">
    <source>
        <dbReference type="Google" id="ProtNLM"/>
    </source>
</evidence>
<feature type="region of interest" description="Disordered" evidence="1">
    <location>
        <begin position="392"/>
        <end position="416"/>
    </location>
</feature>
<gene>
    <name evidence="2" type="ORF">OQ252_11590</name>
</gene>
<name>A0ABT3Q9R6_9PROT</name>
<dbReference type="Proteomes" id="UP001526446">
    <property type="component" value="Unassembled WGS sequence"/>
</dbReference>
<dbReference type="EMBL" id="JAPIUX010000020">
    <property type="protein sequence ID" value="MCX2562033.1"/>
    <property type="molecule type" value="Genomic_DNA"/>
</dbReference>
<keyword evidence="3" id="KW-1185">Reference proteome</keyword>
<reference evidence="2 3" key="1">
    <citation type="submission" date="2022-11" db="EMBL/GenBank/DDBJ databases">
        <title>Genome sequencing of Acetobacter type strain.</title>
        <authorList>
            <person name="Heo J."/>
            <person name="Lee D."/>
            <person name="Han B.-H."/>
            <person name="Hong S.-B."/>
            <person name="Kwon S.-W."/>
        </authorList>
    </citation>
    <scope>NUCLEOTIDE SEQUENCE [LARGE SCALE GENOMIC DNA]</scope>
    <source>
        <strain evidence="2 3">KACC 21251</strain>
    </source>
</reference>
<evidence type="ECO:0000313" key="3">
    <source>
        <dbReference type="Proteomes" id="UP001526446"/>
    </source>
</evidence>
<evidence type="ECO:0000313" key="2">
    <source>
        <dbReference type="EMBL" id="MCX2562033.1"/>
    </source>
</evidence>
<dbReference type="RefSeq" id="WP_166123215.1">
    <property type="nucleotide sequence ID" value="NZ_JAPIUX010000020.1"/>
</dbReference>
<sequence>MLNPELEITPEQFEACQTGYQREFGAEAPLVIVEHQKPRADGLGFERHRHLVFAECLETQRVLSSRFMRMRNEKVARLCELAWEHPLTSGKHNDQVIQYLDASPVAEMKQAAARLKQAFWGEEVPLQATFTDAAHQTTKRRAGHSVLPAMRAELRRLWQEAGYVLQTFVERAGDKGYQVKSGDKPGVWLIENSEGYHLALHRVLRLRRQDLEELMEEQDRPMPATLRKRRRIKPELLPPLPETPAYKTYMEELADIIRPPWKRSECRAELLARPYLREVQRLEKRTDAEILAELLAALIMRFLEFLFGKKVEIPPLTAQEARQWIEKEAQTRAQKRQEAVRAHFEQADVQAALKQRRSLRGCLVSQNLAVRQAMEDGQFQRAVGLLEGQKQSVSGRSLQAEQAPDRQQSSRGDREI</sequence>
<organism evidence="2 3">
    <name type="scientific">Acetobacter farinalis</name>
    <dbReference type="NCBI Taxonomy" id="1260984"/>
    <lineage>
        <taxon>Bacteria</taxon>
        <taxon>Pseudomonadati</taxon>
        <taxon>Pseudomonadota</taxon>
        <taxon>Alphaproteobacteria</taxon>
        <taxon>Acetobacterales</taxon>
        <taxon>Acetobacteraceae</taxon>
        <taxon>Acetobacter</taxon>
    </lineage>
</organism>
<proteinExistence type="predicted"/>
<protein>
    <recommendedName>
        <fullName evidence="4">Replication protein</fullName>
    </recommendedName>
</protein>
<accession>A0ABT3Q9R6</accession>
<evidence type="ECO:0000256" key="1">
    <source>
        <dbReference type="SAM" id="MobiDB-lite"/>
    </source>
</evidence>
<comment type="caution">
    <text evidence="2">The sequence shown here is derived from an EMBL/GenBank/DDBJ whole genome shotgun (WGS) entry which is preliminary data.</text>
</comment>